<evidence type="ECO:0000256" key="2">
    <source>
        <dbReference type="ARBA" id="ARBA00010543"/>
    </source>
</evidence>
<sequence length="478" mass="55447">MDAQEAEEWATYANEAFALSLVRAKEDEESLSPEEAFDGFHPTFTYPIFGEEQRVYGYKDLLIELKFSSGSLRQYFNVKYSERLPPSPAVDDIESKLLEAKVLLPDHYTDEDAFLKQVELDSTAFKPLGTKMHSYSRRVSHALRPDGASDVSWDRKPSSSMSKTPEPEEETELVEYEIFHCTWKTPGFREYHRRIQIFILLYIEGGSFIKEEEEEWEFIILYEKRQRKHSPEVWTYHFVGYSTLFPFYCYPEKVRLRISQFVILPPYQQEGHGSALYSAIYQYVLASPHIAELTVEDPAEAFEDLRDRNDLKMLLNHQEFMREALGESHVSTGGGPARHQRHRHGAESLTSRTNGVGGKKKKKNEGKLMPPTDKAFIAKWKGNLKIAQRQFQRLIEMLILKHIDDTDPIALKQYRIQVKDRLFRFNFVRPPSSYYLVSYPFPRPSISLSCYHYPSTCSVLPPTHRIYSLSSAGNPHAT</sequence>
<dbReference type="InterPro" id="IPR037113">
    <property type="entry name" value="Hat1_N_sf"/>
</dbReference>
<accession>A0ABP1D8D8</accession>
<protein>
    <recommendedName>
        <fullName evidence="4 9">Histone acetyltransferase type B catalytic subunit</fullName>
        <ecNumber evidence="3 9">2.3.1.48</ecNumber>
    </recommendedName>
</protein>
<evidence type="ECO:0000256" key="10">
    <source>
        <dbReference type="SAM" id="MobiDB-lite"/>
    </source>
</evidence>
<feature type="domain" description="Histone acetyl transferase HAT1 N-terminal" evidence="11">
    <location>
        <begin position="9"/>
        <end position="204"/>
    </location>
</feature>
<dbReference type="InterPro" id="IPR016181">
    <property type="entry name" value="Acyl_CoA_acyltransferase"/>
</dbReference>
<dbReference type="EC" id="2.3.1.48" evidence="3 9"/>
<dbReference type="InterPro" id="IPR017380">
    <property type="entry name" value="Hist_AcTrfase_B-typ_cat-su"/>
</dbReference>
<evidence type="ECO:0000256" key="9">
    <source>
        <dbReference type="PIRNR" id="PIRNR038084"/>
    </source>
</evidence>
<reference evidence="13" key="1">
    <citation type="submission" date="2024-04" db="EMBL/GenBank/DDBJ databases">
        <authorList>
            <person name="Shaw F."/>
            <person name="Minotto A."/>
        </authorList>
    </citation>
    <scope>NUCLEOTIDE SEQUENCE [LARGE SCALE GENOMIC DNA]</scope>
</reference>
<keyword evidence="13" id="KW-1185">Reference proteome</keyword>
<dbReference type="Pfam" id="PF21184">
    <property type="entry name" value="HAT1_C_fung"/>
    <property type="match status" value="1"/>
</dbReference>
<name>A0ABP1D8D8_9APHY</name>
<evidence type="ECO:0000256" key="3">
    <source>
        <dbReference type="ARBA" id="ARBA00013184"/>
    </source>
</evidence>
<keyword evidence="6 9" id="KW-0539">Nucleus</keyword>
<comment type="function">
    <text evidence="9">Catalytic component of the histone acetylase B (HAT-B) complex. Has intrinsic substrate specificity that modifies lysine in recognition sequence GXGKXG. Involved in DNA double-strand break repair.</text>
</comment>
<comment type="catalytic activity">
    <reaction evidence="8 9">
        <text>L-lysyl-[protein] + acetyl-CoA = N(6)-acetyl-L-lysyl-[protein] + CoA + H(+)</text>
        <dbReference type="Rhea" id="RHEA:45948"/>
        <dbReference type="Rhea" id="RHEA-COMP:9752"/>
        <dbReference type="Rhea" id="RHEA-COMP:10731"/>
        <dbReference type="ChEBI" id="CHEBI:15378"/>
        <dbReference type="ChEBI" id="CHEBI:29969"/>
        <dbReference type="ChEBI" id="CHEBI:57287"/>
        <dbReference type="ChEBI" id="CHEBI:57288"/>
        <dbReference type="ChEBI" id="CHEBI:61930"/>
        <dbReference type="EC" id="2.3.1.48"/>
    </reaction>
</comment>
<gene>
    <name evidence="12" type="ORF">GFSPODELE1_LOCUS4570</name>
</gene>
<evidence type="ECO:0000313" key="13">
    <source>
        <dbReference type="Proteomes" id="UP001497453"/>
    </source>
</evidence>
<evidence type="ECO:0000256" key="8">
    <source>
        <dbReference type="ARBA" id="ARBA00048017"/>
    </source>
</evidence>
<dbReference type="Gene3D" id="3.90.360.10">
    <property type="entry name" value="Histone acetyl transferase 1 (HAT1), N-terminal domain"/>
    <property type="match status" value="1"/>
</dbReference>
<keyword evidence="9" id="KW-0963">Cytoplasm</keyword>
<evidence type="ECO:0000313" key="12">
    <source>
        <dbReference type="EMBL" id="CAL1703429.1"/>
    </source>
</evidence>
<dbReference type="InterPro" id="IPR013523">
    <property type="entry name" value="Hist_AcTrfase_HAT1_C"/>
</dbReference>
<evidence type="ECO:0000256" key="6">
    <source>
        <dbReference type="ARBA" id="ARBA00023242"/>
    </source>
</evidence>
<dbReference type="Gene3D" id="3.40.630.30">
    <property type="match status" value="1"/>
</dbReference>
<evidence type="ECO:0000259" key="11">
    <source>
        <dbReference type="Pfam" id="PF10394"/>
    </source>
</evidence>
<comment type="similarity">
    <text evidence="2 9">Belongs to the HAT1 family.</text>
</comment>
<dbReference type="EMBL" id="OZ037946">
    <property type="protein sequence ID" value="CAL1703429.1"/>
    <property type="molecule type" value="Genomic_DNA"/>
</dbReference>
<proteinExistence type="inferred from homology"/>
<evidence type="ECO:0000256" key="7">
    <source>
        <dbReference type="ARBA" id="ARBA00023315"/>
    </source>
</evidence>
<dbReference type="Proteomes" id="UP001497453">
    <property type="component" value="Chromosome 3"/>
</dbReference>
<dbReference type="InterPro" id="IPR019467">
    <property type="entry name" value="Hat1_N"/>
</dbReference>
<dbReference type="Gene3D" id="1.10.10.390">
    <property type="match status" value="1"/>
</dbReference>
<evidence type="ECO:0000256" key="4">
    <source>
        <dbReference type="ARBA" id="ARBA00021268"/>
    </source>
</evidence>
<comment type="subunit">
    <text evidence="9">Component of the HAT-B complex composed of at least HAT1 and HAT2. The HAT-B complex binds to histone H4 tail.</text>
</comment>
<keyword evidence="7 9" id="KW-0012">Acyltransferase</keyword>
<feature type="region of interest" description="Disordered" evidence="10">
    <location>
        <begin position="142"/>
        <end position="169"/>
    </location>
</feature>
<keyword evidence="5 9" id="KW-0808">Transferase</keyword>
<dbReference type="PIRSF" id="PIRSF038084">
    <property type="entry name" value="HAT-B_cat"/>
    <property type="match status" value="1"/>
</dbReference>
<feature type="region of interest" description="Disordered" evidence="10">
    <location>
        <begin position="328"/>
        <end position="368"/>
    </location>
</feature>
<organism evidence="12 13">
    <name type="scientific">Somion occarium</name>
    <dbReference type="NCBI Taxonomy" id="3059160"/>
    <lineage>
        <taxon>Eukaryota</taxon>
        <taxon>Fungi</taxon>
        <taxon>Dikarya</taxon>
        <taxon>Basidiomycota</taxon>
        <taxon>Agaricomycotina</taxon>
        <taxon>Agaricomycetes</taxon>
        <taxon>Polyporales</taxon>
        <taxon>Cerrenaceae</taxon>
        <taxon>Somion</taxon>
    </lineage>
</organism>
<dbReference type="Pfam" id="PF10394">
    <property type="entry name" value="Hat1_N"/>
    <property type="match status" value="1"/>
</dbReference>
<evidence type="ECO:0000256" key="5">
    <source>
        <dbReference type="ARBA" id="ARBA00022679"/>
    </source>
</evidence>
<comment type="subcellular location">
    <subcellularLocation>
        <location evidence="9">Cytoplasm</location>
    </subcellularLocation>
    <subcellularLocation>
        <location evidence="1 9">Nucleus</location>
    </subcellularLocation>
</comment>
<dbReference type="PANTHER" id="PTHR12046">
    <property type="entry name" value="HISTONE ACETYLTRANSFERASE TYPE B CATALYTIC SUBUNIT"/>
    <property type="match status" value="1"/>
</dbReference>
<evidence type="ECO:0000256" key="1">
    <source>
        <dbReference type="ARBA" id="ARBA00004123"/>
    </source>
</evidence>
<dbReference type="SUPFAM" id="SSF55729">
    <property type="entry name" value="Acyl-CoA N-acyltransferases (Nat)"/>
    <property type="match status" value="1"/>
</dbReference>